<sequence length="175" mass="20250">MGTIFYRIEQDLKAGRKKKACDRLRNLINEFPDDLSLRDKLAQIYYDSGFKDEAGKFWILSEPQNFEMKEAVEMYRNSLSNSGNAILKDIVFRGDKTQLSEYTKNILKQLETDSFKRTKHIPDFKRKQREKGNYTESKDSFFSNVGLYLLIGGIILLPFLGLVKLGEIIGSIFSK</sequence>
<evidence type="ECO:0000313" key="2">
    <source>
        <dbReference type="EMBL" id="SIT02084.1"/>
    </source>
</evidence>
<proteinExistence type="predicted"/>
<reference evidence="2 3" key="1">
    <citation type="submission" date="2017-01" db="EMBL/GenBank/DDBJ databases">
        <authorList>
            <person name="Mah S.A."/>
            <person name="Swanson W.J."/>
            <person name="Moy G.W."/>
            <person name="Vacquier V.D."/>
        </authorList>
    </citation>
    <scope>NUCLEOTIDE SEQUENCE [LARGE SCALE GENOMIC DNA]</scope>
    <source>
        <strain evidence="2 3">DSM 18014</strain>
    </source>
</reference>
<evidence type="ECO:0000313" key="3">
    <source>
        <dbReference type="Proteomes" id="UP000185781"/>
    </source>
</evidence>
<dbReference type="Pfam" id="PF20225">
    <property type="entry name" value="DUF6584"/>
    <property type="match status" value="1"/>
</dbReference>
<dbReference type="EMBL" id="FTOV01000005">
    <property type="protein sequence ID" value="SIT02084.1"/>
    <property type="molecule type" value="Genomic_DNA"/>
</dbReference>
<dbReference type="Proteomes" id="UP000185781">
    <property type="component" value="Unassembled WGS sequence"/>
</dbReference>
<evidence type="ECO:0000256" key="1">
    <source>
        <dbReference type="SAM" id="Phobius"/>
    </source>
</evidence>
<dbReference type="AlphaFoldDB" id="A0A1N7NUR9"/>
<dbReference type="InterPro" id="IPR046491">
    <property type="entry name" value="DUF6584"/>
</dbReference>
<accession>A0A1N7NUR9</accession>
<dbReference type="OrthoDB" id="1377220at2"/>
<dbReference type="STRING" id="373672.SAMN05421785_105107"/>
<protein>
    <submittedName>
        <fullName evidence="2">Uncharacterized protein</fullName>
    </submittedName>
</protein>
<feature type="transmembrane region" description="Helical" evidence="1">
    <location>
        <begin position="145"/>
        <end position="165"/>
    </location>
</feature>
<keyword evidence="1" id="KW-0812">Transmembrane</keyword>
<dbReference type="RefSeq" id="WP_076392806.1">
    <property type="nucleotide sequence ID" value="NZ_FTOV01000005.1"/>
</dbReference>
<keyword evidence="1" id="KW-0472">Membrane</keyword>
<gene>
    <name evidence="2" type="ORF">SAMN05421785_105107</name>
</gene>
<keyword evidence="1" id="KW-1133">Transmembrane helix</keyword>
<organism evidence="2 3">
    <name type="scientific">Chryseobacterium gambrini</name>
    <dbReference type="NCBI Taxonomy" id="373672"/>
    <lineage>
        <taxon>Bacteria</taxon>
        <taxon>Pseudomonadati</taxon>
        <taxon>Bacteroidota</taxon>
        <taxon>Flavobacteriia</taxon>
        <taxon>Flavobacteriales</taxon>
        <taxon>Weeksellaceae</taxon>
        <taxon>Chryseobacterium group</taxon>
        <taxon>Chryseobacterium</taxon>
    </lineage>
</organism>
<name>A0A1N7NUR9_9FLAO</name>